<dbReference type="NCBIfam" id="TIGR02801">
    <property type="entry name" value="tolR"/>
    <property type="match status" value="1"/>
</dbReference>
<dbReference type="GO" id="GO:0022857">
    <property type="term" value="F:transmembrane transporter activity"/>
    <property type="evidence" value="ECO:0007669"/>
    <property type="project" value="InterPro"/>
</dbReference>
<keyword evidence="5 10" id="KW-0132">Cell division</keyword>
<dbReference type="EMBL" id="SPIA01000001">
    <property type="protein sequence ID" value="TFH69042.1"/>
    <property type="molecule type" value="Genomic_DNA"/>
</dbReference>
<dbReference type="Gene3D" id="3.30.420.270">
    <property type="match status" value="1"/>
</dbReference>
<keyword evidence="7 10" id="KW-1133">Transmembrane helix</keyword>
<comment type="caution">
    <text evidence="10">Lacks conserved residue(s) required for the propagation of feature annotation.</text>
</comment>
<evidence type="ECO:0000256" key="7">
    <source>
        <dbReference type="ARBA" id="ARBA00022989"/>
    </source>
</evidence>
<evidence type="ECO:0000256" key="9">
    <source>
        <dbReference type="ARBA" id="ARBA00023306"/>
    </source>
</evidence>
<dbReference type="OrthoDB" id="9798629at2"/>
<keyword evidence="3 10" id="KW-1003">Cell membrane</keyword>
<dbReference type="AlphaFoldDB" id="A0A4Y8UKX8"/>
<dbReference type="HAMAP" id="MF_02203">
    <property type="entry name" value="TolR"/>
    <property type="match status" value="1"/>
</dbReference>
<evidence type="ECO:0000256" key="3">
    <source>
        <dbReference type="ARBA" id="ARBA00022475"/>
    </source>
</evidence>
<evidence type="ECO:0000256" key="10">
    <source>
        <dbReference type="HAMAP-Rule" id="MF_02203"/>
    </source>
</evidence>
<dbReference type="Pfam" id="PF02472">
    <property type="entry name" value="ExbD"/>
    <property type="match status" value="1"/>
</dbReference>
<comment type="caution">
    <text evidence="11">The sequence shown here is derived from an EMBL/GenBank/DDBJ whole genome shotgun (WGS) entry which is preliminary data.</text>
</comment>
<evidence type="ECO:0000256" key="6">
    <source>
        <dbReference type="ARBA" id="ARBA00022692"/>
    </source>
</evidence>
<keyword evidence="8 10" id="KW-0472">Membrane</keyword>
<gene>
    <name evidence="10 11" type="primary">tolR</name>
    <name evidence="11" type="ORF">E3W66_03660</name>
</gene>
<sequence>MRKRLVAEINVVPYIDVMLVLLVVFMVTAPLLVQGVLVDLPNSDAAPVAAEQEPLIVSIKADGSYWLERSGEQRQQSLAEVVDMVAKVLTQQPATPVLVWGDEAVSYGTVVALMSALQGAGAASVGLVTEPPR</sequence>
<dbReference type="GO" id="GO:0051301">
    <property type="term" value="P:cell division"/>
    <property type="evidence" value="ECO:0007669"/>
    <property type="project" value="UniProtKB-UniRule"/>
</dbReference>
<comment type="similarity">
    <text evidence="2 10">Belongs to the ExbD/TolR family.</text>
</comment>
<evidence type="ECO:0000256" key="2">
    <source>
        <dbReference type="ARBA" id="ARBA00005811"/>
    </source>
</evidence>
<dbReference type="PANTHER" id="PTHR30558">
    <property type="entry name" value="EXBD MEMBRANE COMPONENT OF PMF-DRIVEN MACROMOLECULE IMPORT SYSTEM"/>
    <property type="match status" value="1"/>
</dbReference>
<protein>
    <recommendedName>
        <fullName evidence="10">Tol-Pal system protein TolR</fullName>
    </recommendedName>
</protein>
<evidence type="ECO:0000256" key="1">
    <source>
        <dbReference type="ARBA" id="ARBA00004162"/>
    </source>
</evidence>
<dbReference type="GO" id="GO:0015031">
    <property type="term" value="P:protein transport"/>
    <property type="evidence" value="ECO:0007669"/>
    <property type="project" value="InterPro"/>
</dbReference>
<dbReference type="PANTHER" id="PTHR30558:SF7">
    <property type="entry name" value="TOL-PAL SYSTEM PROTEIN TOLR"/>
    <property type="match status" value="1"/>
</dbReference>
<feature type="transmembrane region" description="Helical" evidence="10">
    <location>
        <begin position="104"/>
        <end position="128"/>
    </location>
</feature>
<reference evidence="11 12" key="1">
    <citation type="submission" date="2019-03" db="EMBL/GenBank/DDBJ databases">
        <title>Draft genome of Gammaproteobacteria bacterium LSUCC0057, a member of the SAR92 clade.</title>
        <authorList>
            <person name="Lanclos V.C."/>
            <person name="Doiron C."/>
            <person name="Henson M.W."/>
            <person name="Thrash J.C."/>
        </authorList>
    </citation>
    <scope>NUCLEOTIDE SEQUENCE [LARGE SCALE GENOMIC DNA]</scope>
    <source>
        <strain evidence="11 12">LSUCC0057</strain>
    </source>
</reference>
<evidence type="ECO:0000256" key="4">
    <source>
        <dbReference type="ARBA" id="ARBA00022519"/>
    </source>
</evidence>
<keyword evidence="6 10" id="KW-0812">Transmembrane</keyword>
<evidence type="ECO:0000313" key="12">
    <source>
        <dbReference type="Proteomes" id="UP000298133"/>
    </source>
</evidence>
<dbReference type="Proteomes" id="UP000298133">
    <property type="component" value="Unassembled WGS sequence"/>
</dbReference>
<comment type="subunit">
    <text evidence="10">The Tol-Pal system is composed of five core proteins: the inner membrane proteins TolA, TolQ and TolR, the periplasmic protein TolB and the outer membrane protein Pal. They form a network linking the inner and outer membranes and the peptidoglycan layer.</text>
</comment>
<accession>A0A4Y8UKX8</accession>
<comment type="subcellular location">
    <subcellularLocation>
        <location evidence="10">Cell inner membrane</location>
        <topology evidence="10">Single-pass membrane protein</topology>
    </subcellularLocation>
    <subcellularLocation>
        <location evidence="1">Cell membrane</location>
        <topology evidence="1">Single-pass membrane protein</topology>
    </subcellularLocation>
</comment>
<organism evidence="11 12">
    <name type="scientific">Gammaproteobacteria bacterium LSUCC0057</name>
    <dbReference type="NCBI Taxonomy" id="2559237"/>
    <lineage>
        <taxon>Bacteria</taxon>
        <taxon>Pseudomonadati</taxon>
        <taxon>Pseudomonadota</taxon>
        <taxon>Gammaproteobacteria</taxon>
        <taxon>Cellvibrionales</taxon>
        <taxon>Porticoccaceae</taxon>
        <taxon>SAR92 clade</taxon>
    </lineage>
</organism>
<comment type="function">
    <text evidence="10">Part of the Tol-Pal system, which plays a role in outer membrane invagination during cell division and is important for maintaining outer membrane integrity.</text>
</comment>
<proteinExistence type="inferred from homology"/>
<dbReference type="GO" id="GO:0005886">
    <property type="term" value="C:plasma membrane"/>
    <property type="evidence" value="ECO:0007669"/>
    <property type="project" value="UniProtKB-SubCell"/>
</dbReference>
<evidence type="ECO:0000256" key="8">
    <source>
        <dbReference type="ARBA" id="ARBA00023136"/>
    </source>
</evidence>
<evidence type="ECO:0000313" key="11">
    <source>
        <dbReference type="EMBL" id="TFH69042.1"/>
    </source>
</evidence>
<name>A0A4Y8UKX8_9GAMM</name>
<evidence type="ECO:0000256" key="5">
    <source>
        <dbReference type="ARBA" id="ARBA00022618"/>
    </source>
</evidence>
<feature type="transmembrane region" description="Helical" evidence="10">
    <location>
        <begin position="12"/>
        <end position="33"/>
    </location>
</feature>
<keyword evidence="9 10" id="KW-0131">Cell cycle</keyword>
<keyword evidence="12" id="KW-1185">Reference proteome</keyword>
<dbReference type="InterPro" id="IPR003400">
    <property type="entry name" value="ExbD"/>
</dbReference>
<keyword evidence="4 10" id="KW-0997">Cell inner membrane</keyword>
<dbReference type="InterPro" id="IPR014168">
    <property type="entry name" value="Tol-Pal_TolR"/>
</dbReference>